<protein>
    <submittedName>
        <fullName evidence="6">MFS transporter</fullName>
    </submittedName>
</protein>
<gene>
    <name evidence="6" type="ORF">JS756_36305</name>
</gene>
<evidence type="ECO:0000313" key="6">
    <source>
        <dbReference type="EMBL" id="MBN0049410.1"/>
    </source>
</evidence>
<dbReference type="EMBL" id="JAFFZS010000258">
    <property type="protein sequence ID" value="MBN0049410.1"/>
    <property type="molecule type" value="Genomic_DNA"/>
</dbReference>
<keyword evidence="3 5" id="KW-1133">Transmembrane helix</keyword>
<evidence type="ECO:0000256" key="4">
    <source>
        <dbReference type="ARBA" id="ARBA00023136"/>
    </source>
</evidence>
<dbReference type="InterPro" id="IPR005828">
    <property type="entry name" value="MFS_sugar_transport-like"/>
</dbReference>
<dbReference type="PRINTS" id="PR00171">
    <property type="entry name" value="SUGRTRNSPORT"/>
</dbReference>
<dbReference type="InterPro" id="IPR003663">
    <property type="entry name" value="Sugar/inositol_transpt"/>
</dbReference>
<proteinExistence type="predicted"/>
<evidence type="ECO:0000256" key="2">
    <source>
        <dbReference type="ARBA" id="ARBA00022692"/>
    </source>
</evidence>
<keyword evidence="4 5" id="KW-0472">Membrane</keyword>
<organism evidence="6 7">
    <name type="scientific">Streptomyces actuosus</name>
    <dbReference type="NCBI Taxonomy" id="1885"/>
    <lineage>
        <taxon>Bacteria</taxon>
        <taxon>Bacillati</taxon>
        <taxon>Actinomycetota</taxon>
        <taxon>Actinomycetes</taxon>
        <taxon>Kitasatosporales</taxon>
        <taxon>Streptomycetaceae</taxon>
        <taxon>Streptomyces</taxon>
    </lineage>
</organism>
<sequence>MKAVAMLAAFRPYWLAAVLCCGGAVIMAACMVATASLVKAHPPPPVSAESDQDSSIPGAAIATVLLIYLNITAFNLSWGPLPWPCISEIFPTRIREPGVALGV</sequence>
<dbReference type="Proteomes" id="UP000788262">
    <property type="component" value="Unassembled WGS sequence"/>
</dbReference>
<evidence type="ECO:0000313" key="7">
    <source>
        <dbReference type="Proteomes" id="UP000788262"/>
    </source>
</evidence>
<dbReference type="Gene3D" id="1.20.1250.20">
    <property type="entry name" value="MFS general substrate transporter like domains"/>
    <property type="match status" value="1"/>
</dbReference>
<evidence type="ECO:0000256" key="3">
    <source>
        <dbReference type="ARBA" id="ARBA00022989"/>
    </source>
</evidence>
<evidence type="ECO:0000256" key="1">
    <source>
        <dbReference type="ARBA" id="ARBA00004141"/>
    </source>
</evidence>
<evidence type="ECO:0000256" key="5">
    <source>
        <dbReference type="SAM" id="Phobius"/>
    </source>
</evidence>
<comment type="subcellular location">
    <subcellularLocation>
        <location evidence="1">Membrane</location>
        <topology evidence="1">Multi-pass membrane protein</topology>
    </subcellularLocation>
</comment>
<feature type="non-terminal residue" evidence="6">
    <location>
        <position position="103"/>
    </location>
</feature>
<feature type="transmembrane region" description="Helical" evidence="5">
    <location>
        <begin position="56"/>
        <end position="78"/>
    </location>
</feature>
<dbReference type="Pfam" id="PF00083">
    <property type="entry name" value="Sugar_tr"/>
    <property type="match status" value="1"/>
</dbReference>
<keyword evidence="7" id="KW-1185">Reference proteome</keyword>
<comment type="caution">
    <text evidence="6">The sequence shown here is derived from an EMBL/GenBank/DDBJ whole genome shotgun (WGS) entry which is preliminary data.</text>
</comment>
<keyword evidence="2 5" id="KW-0812">Transmembrane</keyword>
<reference evidence="6 7" key="1">
    <citation type="submission" date="2021-02" db="EMBL/GenBank/DDBJ databases">
        <title>Whole genome sequencing of Streptomyces actuosus VRA1.</title>
        <authorList>
            <person name="Sen G."/>
            <person name="Sen A."/>
        </authorList>
    </citation>
    <scope>NUCLEOTIDE SEQUENCE [LARGE SCALE GENOMIC DNA]</scope>
    <source>
        <strain evidence="6 7">VRA1</strain>
    </source>
</reference>
<name>A0ABS2W2Q0_STRAS</name>
<dbReference type="PANTHER" id="PTHR48022:SF25">
    <property type="entry name" value="QUINATE TRANSPORTER, PUTATIVE (AFU_ORTHOLOGUE AFUA_5G12950)-RELATED"/>
    <property type="match status" value="1"/>
</dbReference>
<dbReference type="InterPro" id="IPR050360">
    <property type="entry name" value="MFS_Sugar_Transporters"/>
</dbReference>
<dbReference type="InterPro" id="IPR036259">
    <property type="entry name" value="MFS_trans_sf"/>
</dbReference>
<accession>A0ABS2W2Q0</accession>
<dbReference type="RefSeq" id="WP_205387519.1">
    <property type="nucleotide sequence ID" value="NZ_JAFFZS010000258.1"/>
</dbReference>
<dbReference type="PANTHER" id="PTHR48022">
    <property type="entry name" value="PLASTIDIC GLUCOSE TRANSPORTER 4"/>
    <property type="match status" value="1"/>
</dbReference>
<dbReference type="PROSITE" id="PS51257">
    <property type="entry name" value="PROKAR_LIPOPROTEIN"/>
    <property type="match status" value="1"/>
</dbReference>